<dbReference type="PANTHER" id="PTHR30509">
    <property type="entry name" value="P-HYDROXYBENZOIC ACID EFFLUX PUMP SUBUNIT-RELATED"/>
    <property type="match status" value="1"/>
</dbReference>
<organism evidence="7 8">
    <name type="scientific">Staphylococcus hyicus</name>
    <dbReference type="NCBI Taxonomy" id="1284"/>
    <lineage>
        <taxon>Bacteria</taxon>
        <taxon>Bacillati</taxon>
        <taxon>Bacillota</taxon>
        <taxon>Bacilli</taxon>
        <taxon>Bacillales</taxon>
        <taxon>Staphylococcaceae</taxon>
        <taxon>Staphylococcus</taxon>
    </lineage>
</organism>
<dbReference type="Pfam" id="PF06081">
    <property type="entry name" value="ArAE_1"/>
    <property type="match status" value="1"/>
</dbReference>
<evidence type="ECO:0000313" key="7">
    <source>
        <dbReference type="EMBL" id="RIO43669.1"/>
    </source>
</evidence>
<dbReference type="EMBL" id="QXVO01000039">
    <property type="protein sequence ID" value="RIO43669.1"/>
    <property type="molecule type" value="Genomic_DNA"/>
</dbReference>
<dbReference type="PANTHER" id="PTHR30509:SF27">
    <property type="entry name" value="UPF0421 PROTEIN YGAE"/>
    <property type="match status" value="1"/>
</dbReference>
<keyword evidence="4" id="KW-0812">Transmembrane</keyword>
<gene>
    <name evidence="7" type="ORF">BUZ57_10425</name>
</gene>
<keyword evidence="5" id="KW-1133">Transmembrane helix</keyword>
<dbReference type="KEGG" id="shu:SHYC_04515"/>
<dbReference type="GeneID" id="41072731"/>
<evidence type="ECO:0000256" key="1">
    <source>
        <dbReference type="ARBA" id="ARBA00004651"/>
    </source>
</evidence>
<dbReference type="AlphaFoldDB" id="A0A0A8HNY5"/>
<reference evidence="7 8" key="1">
    <citation type="journal article" date="2016" name="Front. Microbiol.">
        <title>Comprehensive Phylogenetic Analysis of Bovine Non-aureus Staphylococci Species Based on Whole-Genome Sequencing.</title>
        <authorList>
            <person name="Naushad S."/>
            <person name="Barkema H.W."/>
            <person name="Luby C."/>
            <person name="Condas L.A."/>
            <person name="Nobrega D.B."/>
            <person name="Carson D.A."/>
            <person name="De Buck J."/>
        </authorList>
    </citation>
    <scope>NUCLEOTIDE SEQUENCE [LARGE SCALE GENOMIC DNA]</scope>
    <source>
        <strain evidence="7 8">SNUC 5959</strain>
    </source>
</reference>
<evidence type="ECO:0000256" key="3">
    <source>
        <dbReference type="ARBA" id="ARBA00022475"/>
    </source>
</evidence>
<protein>
    <submittedName>
        <fullName evidence="7">Aromatic acid exporter family protein</fullName>
    </submittedName>
</protein>
<name>A0A0A8HNY5_STAHY</name>
<comment type="similarity">
    <text evidence="2">Belongs to the UPF0421 family.</text>
</comment>
<keyword evidence="6" id="KW-0472">Membrane</keyword>
<evidence type="ECO:0000256" key="2">
    <source>
        <dbReference type="ARBA" id="ARBA00006544"/>
    </source>
</evidence>
<dbReference type="Proteomes" id="UP000285625">
    <property type="component" value="Unassembled WGS sequence"/>
</dbReference>
<accession>A0A0A8HNY5</accession>
<comment type="subcellular location">
    <subcellularLocation>
        <location evidence="1">Cell membrane</location>
        <topology evidence="1">Multi-pass membrane protein</topology>
    </subcellularLocation>
</comment>
<comment type="caution">
    <text evidence="7">The sequence shown here is derived from an EMBL/GenBank/DDBJ whole genome shotgun (WGS) entry which is preliminary data.</text>
</comment>
<evidence type="ECO:0000256" key="6">
    <source>
        <dbReference type="ARBA" id="ARBA00023136"/>
    </source>
</evidence>
<dbReference type="HOGENOM" id="CLU_061355_0_0_9"/>
<dbReference type="STRING" id="1284.SHYC_04515"/>
<sequence length="365" mass="41750">MKLGARILKTGIAIILAVSIASLLPSSAGMKTVAGIAAVVAMQPSVYRTFKTIVDQFQGNIIGALLAVTMVTIFGNNIVIMGATVILLIAILFKLNIAHVATLATVTALIIMGQHDGSFYMSAFYRFVLVMIGVLSSFIVNLTFLPPKFETKIYYNSLNITTDIFKWFNLVLNDATEFNYVKQDLEQLRQRVVKLEQLFEIYKEERSLIPKHARAQTRKKILFKELVLSTRDAYDVLRRMNRYQNDLLNLSESLFLQIKLEVDELSQFHEQILISITKKAKFENPEFQSHVTNPLKKDLLTAYQEAFQSNTSSEQKDFNTNVIHVIAALEEYRYNLEHLNRLRSSYFKYHSNDPDIDIIKEDFDL</sequence>
<evidence type="ECO:0000256" key="5">
    <source>
        <dbReference type="ARBA" id="ARBA00022989"/>
    </source>
</evidence>
<evidence type="ECO:0000313" key="8">
    <source>
        <dbReference type="Proteomes" id="UP000285625"/>
    </source>
</evidence>
<keyword evidence="3" id="KW-1003">Cell membrane</keyword>
<dbReference type="RefSeq" id="WP_039644836.1">
    <property type="nucleotide sequence ID" value="NZ_CP008747.1"/>
</dbReference>
<dbReference type="GO" id="GO:0005886">
    <property type="term" value="C:plasma membrane"/>
    <property type="evidence" value="ECO:0007669"/>
    <property type="project" value="UniProtKB-SubCell"/>
</dbReference>
<proteinExistence type="inferred from homology"/>
<evidence type="ECO:0000256" key="4">
    <source>
        <dbReference type="ARBA" id="ARBA00022692"/>
    </source>
</evidence>
<dbReference type="InterPro" id="IPR010343">
    <property type="entry name" value="ArAE_1"/>
</dbReference>